<dbReference type="SUPFAM" id="SSF56235">
    <property type="entry name" value="N-terminal nucleophile aminohydrolases (Ntn hydrolases)"/>
    <property type="match status" value="1"/>
</dbReference>
<name>A0A6F9D6R4_9ASCI</name>
<feature type="binding site" evidence="14">
    <location>
        <begin position="253"/>
        <end position="256"/>
    </location>
    <ligand>
        <name>substrate</name>
    </ligand>
</feature>
<evidence type="ECO:0000256" key="7">
    <source>
        <dbReference type="ARBA" id="ARBA00066729"/>
    </source>
</evidence>
<evidence type="ECO:0000256" key="12">
    <source>
        <dbReference type="ARBA" id="ARBA00080645"/>
    </source>
</evidence>
<dbReference type="GO" id="GO:0008233">
    <property type="term" value="F:peptidase activity"/>
    <property type="evidence" value="ECO:0007669"/>
    <property type="project" value="UniProtKB-KW"/>
</dbReference>
<evidence type="ECO:0000256" key="3">
    <source>
        <dbReference type="ARBA" id="ARBA00022801"/>
    </source>
</evidence>
<evidence type="ECO:0000256" key="2">
    <source>
        <dbReference type="ARBA" id="ARBA00022670"/>
    </source>
</evidence>
<accession>A0A6F9D6R4</accession>
<evidence type="ECO:0000256" key="6">
    <source>
        <dbReference type="ARBA" id="ARBA00053295"/>
    </source>
</evidence>
<feature type="active site" description="Nucleophile" evidence="13">
    <location>
        <position position="202"/>
    </location>
</feature>
<dbReference type="Pfam" id="PF01112">
    <property type="entry name" value="Asparaginase_2"/>
    <property type="match status" value="1"/>
</dbReference>
<evidence type="ECO:0000256" key="11">
    <source>
        <dbReference type="ARBA" id="ARBA00079301"/>
    </source>
</evidence>
<reference evidence="17" key="1">
    <citation type="submission" date="2020-04" db="EMBL/GenBank/DDBJ databases">
        <authorList>
            <person name="Neveu A P."/>
        </authorList>
    </citation>
    <scope>NUCLEOTIDE SEQUENCE</scope>
    <source>
        <tissue evidence="17">Whole embryo</tissue>
    </source>
</reference>
<gene>
    <name evidence="17" type="primary">Aga</name>
</gene>
<sequence>MHKCLSILFLLLMKMYSCKSSFPLVVNTWPWPQATDAAWNVLKSPSTALDAVVAGCAKCEEDQCDGSVGFGGSPDESGETTLDAMIMDGSTMDIGAVGCLRKVKNAIGVARHVLENTEHTLLVGELATEFAKEMGFKEETLETNHSRNIWQTWKDNNCQPNFHANVKPDPKSSCGPYTPIMTQTKKVMSERNVDISQSNHDTIGMIVVDEKGNFVAGTSTNGLTHKIPGRVGDSPIPGAGAYAENGVGAAVATGDGDVMMRFLPAYQIVELMHNGATPTEAASKALERILKFYPKFNGALVGVRNDGEIGAACVGFPKFEFCVKNETSADTIIHGVDCKNSCTDWKVKQIRLIAVGLVLQWTFSL</sequence>
<dbReference type="GO" id="GO:0003948">
    <property type="term" value="F:N4-(beta-N-acetylglucosaminyl)-L-asparaginase activity"/>
    <property type="evidence" value="ECO:0007669"/>
    <property type="project" value="UniProtKB-EC"/>
</dbReference>
<dbReference type="PANTHER" id="PTHR10188">
    <property type="entry name" value="L-ASPARAGINASE"/>
    <property type="match status" value="1"/>
</dbReference>
<feature type="signal peptide" evidence="16">
    <location>
        <begin position="1"/>
        <end position="20"/>
    </location>
</feature>
<evidence type="ECO:0000256" key="13">
    <source>
        <dbReference type="PIRSR" id="PIRSR600246-1"/>
    </source>
</evidence>
<evidence type="ECO:0000256" key="16">
    <source>
        <dbReference type="SAM" id="SignalP"/>
    </source>
</evidence>
<keyword evidence="16" id="KW-0732">Signal</keyword>
<evidence type="ECO:0000256" key="4">
    <source>
        <dbReference type="ARBA" id="ARBA00022813"/>
    </source>
</evidence>
<evidence type="ECO:0000256" key="15">
    <source>
        <dbReference type="PIRSR" id="PIRSR600246-3"/>
    </source>
</evidence>
<evidence type="ECO:0000313" key="17">
    <source>
        <dbReference type="EMBL" id="CAB3220508.1"/>
    </source>
</evidence>
<feature type="site" description="Cleavage; by autolysis" evidence="15">
    <location>
        <begin position="201"/>
        <end position="202"/>
    </location>
</feature>
<evidence type="ECO:0000256" key="14">
    <source>
        <dbReference type="PIRSR" id="PIRSR600246-2"/>
    </source>
</evidence>
<keyword evidence="2" id="KW-0645">Protease</keyword>
<dbReference type="EMBL" id="LR782773">
    <property type="protein sequence ID" value="CAB3220508.1"/>
    <property type="molecule type" value="mRNA"/>
</dbReference>
<dbReference type="InterPro" id="IPR029055">
    <property type="entry name" value="Ntn_hydrolases_N"/>
</dbReference>
<evidence type="ECO:0000256" key="8">
    <source>
        <dbReference type="ARBA" id="ARBA00067727"/>
    </source>
</evidence>
<comment type="similarity">
    <text evidence="1">Belongs to the Ntn-hydrolase family.</text>
</comment>
<evidence type="ECO:0000256" key="10">
    <source>
        <dbReference type="ARBA" id="ARBA00078726"/>
    </source>
</evidence>
<dbReference type="AlphaFoldDB" id="A0A6F9D6R4"/>
<comment type="function">
    <text evidence="6">Cleaves the GlcNAc-Asn bond which joins oligosaccharides to the peptide of asparagine-linked glycoproteins.</text>
</comment>
<proteinExistence type="evidence at transcript level"/>
<evidence type="ECO:0000256" key="9">
    <source>
        <dbReference type="ARBA" id="ARBA00071391"/>
    </source>
</evidence>
<dbReference type="PANTHER" id="PTHR10188:SF6">
    <property type="entry name" value="N(4)-(BETA-N-ACETYLGLUCOSAMINYL)-L-ASPARAGINASE"/>
    <property type="match status" value="1"/>
</dbReference>
<dbReference type="GO" id="GO:0006508">
    <property type="term" value="P:proteolysis"/>
    <property type="evidence" value="ECO:0007669"/>
    <property type="project" value="UniProtKB-KW"/>
</dbReference>
<dbReference type="Gene3D" id="3.60.20.30">
    <property type="entry name" value="(Glycosyl)asparaginase"/>
    <property type="match status" value="1"/>
</dbReference>
<protein>
    <recommendedName>
        <fullName evidence="8">N(4)-(Beta-N-acetylglucosaminyl)-L-asparaginase</fullName>
        <ecNumber evidence="7">3.5.1.26</ecNumber>
    </recommendedName>
    <alternativeName>
        <fullName evidence="11">Aspartylglucosaminidase</fullName>
    </alternativeName>
    <alternativeName>
        <fullName evidence="10">Glycosylasparaginase</fullName>
    </alternativeName>
    <alternativeName>
        <fullName evidence="9">N(4)-(beta-N-acetylglucosaminyl)-L-asparaginase</fullName>
    </alternativeName>
    <alternativeName>
        <fullName evidence="12">N4-(N-acetyl-beta-glucosaminyl)-L-asparagine amidase</fullName>
    </alternativeName>
</protein>
<keyword evidence="3" id="KW-0378">Hydrolase</keyword>
<dbReference type="FunFam" id="3.60.20.30:FF:000003">
    <property type="entry name" value="N(4)-(Beta-N-acetylglucosaminyl)-L-asparaginase isoform X1"/>
    <property type="match status" value="1"/>
</dbReference>
<evidence type="ECO:0000256" key="5">
    <source>
        <dbReference type="ARBA" id="ARBA00050421"/>
    </source>
</evidence>
<keyword evidence="4" id="KW-0068">Autocatalytic cleavage</keyword>
<feature type="binding site" evidence="14">
    <location>
        <begin position="230"/>
        <end position="233"/>
    </location>
    <ligand>
        <name>substrate</name>
    </ligand>
</feature>
<organism evidence="17">
    <name type="scientific">Phallusia mammillata</name>
    <dbReference type="NCBI Taxonomy" id="59560"/>
    <lineage>
        <taxon>Eukaryota</taxon>
        <taxon>Metazoa</taxon>
        <taxon>Chordata</taxon>
        <taxon>Tunicata</taxon>
        <taxon>Ascidiacea</taxon>
        <taxon>Phlebobranchia</taxon>
        <taxon>Ascidiidae</taxon>
        <taxon>Phallusia</taxon>
    </lineage>
</organism>
<dbReference type="CDD" id="cd04513">
    <property type="entry name" value="Glycosylasparaginase"/>
    <property type="match status" value="1"/>
</dbReference>
<evidence type="ECO:0000256" key="1">
    <source>
        <dbReference type="ARBA" id="ARBA00010872"/>
    </source>
</evidence>
<comment type="catalytic activity">
    <reaction evidence="5">
        <text>N(4)-(beta-N-acetyl-D-glucosaminyl)-L-asparagine + H2O = N-acetyl-beta-D-glucosaminylamine + L-aspartate + H(+)</text>
        <dbReference type="Rhea" id="RHEA:11544"/>
        <dbReference type="ChEBI" id="CHEBI:15377"/>
        <dbReference type="ChEBI" id="CHEBI:15378"/>
        <dbReference type="ChEBI" id="CHEBI:15947"/>
        <dbReference type="ChEBI" id="CHEBI:29991"/>
        <dbReference type="ChEBI" id="CHEBI:58080"/>
        <dbReference type="EC" id="3.5.1.26"/>
    </reaction>
</comment>
<dbReference type="InterPro" id="IPR000246">
    <property type="entry name" value="Peptidase_T2"/>
</dbReference>
<dbReference type="GO" id="GO:0005764">
    <property type="term" value="C:lysosome"/>
    <property type="evidence" value="ECO:0007669"/>
    <property type="project" value="TreeGrafter"/>
</dbReference>
<feature type="chain" id="PRO_5026306208" description="N(4)-(Beta-N-acetylglucosaminyl)-L-asparaginase" evidence="16">
    <location>
        <begin position="21"/>
        <end position="365"/>
    </location>
</feature>
<dbReference type="EC" id="3.5.1.26" evidence="7"/>